<feature type="coiled-coil region" evidence="1">
    <location>
        <begin position="77"/>
        <end position="129"/>
    </location>
</feature>
<dbReference type="Proteomes" id="UP000006755">
    <property type="component" value="Unassembled WGS sequence"/>
</dbReference>
<accession>K2J0S9</accession>
<proteinExistence type="predicted"/>
<feature type="chain" id="PRO_5003858707" description="Lipoprotein" evidence="2">
    <location>
        <begin position="26"/>
        <end position="197"/>
    </location>
</feature>
<gene>
    <name evidence="3" type="ORF">B3C1_16481</name>
</gene>
<evidence type="ECO:0000313" key="4">
    <source>
        <dbReference type="Proteomes" id="UP000006755"/>
    </source>
</evidence>
<organism evidence="3 4">
    <name type="scientific">Gallaecimonas xiamenensis 3-C-1</name>
    <dbReference type="NCBI Taxonomy" id="745411"/>
    <lineage>
        <taxon>Bacteria</taxon>
        <taxon>Pseudomonadati</taxon>
        <taxon>Pseudomonadota</taxon>
        <taxon>Gammaproteobacteria</taxon>
        <taxon>Enterobacterales</taxon>
        <taxon>Gallaecimonadaceae</taxon>
        <taxon>Gallaecimonas</taxon>
    </lineage>
</organism>
<evidence type="ECO:0008006" key="5">
    <source>
        <dbReference type="Google" id="ProtNLM"/>
    </source>
</evidence>
<evidence type="ECO:0000256" key="2">
    <source>
        <dbReference type="SAM" id="SignalP"/>
    </source>
</evidence>
<sequence length="197" mass="21353">MRTLPLAALLLPVLLQGACTSQAQAALAETPVNETPAPKVQEKGIHIVTQRGGKTITASGATEAELHQALIKELGSEEEARQLEAELAQQFKEAERQRQWAEKYRTEAMEQARISRAEAQKIAKEAMRQARIELKRVQLALDKQGDVLSDLEPPLPPEALAPQDIDDLEVILDLIGEADLSPADKAAITQALNGKGG</sequence>
<dbReference type="RefSeq" id="WP_008486222.1">
    <property type="nucleotide sequence ID" value="NZ_AMRI01000029.1"/>
</dbReference>
<keyword evidence="1" id="KW-0175">Coiled coil</keyword>
<reference evidence="3 4" key="1">
    <citation type="journal article" date="2012" name="J. Bacteriol.">
        <title>Genome Sequence of Gallaecimonas xiamenensis Type Strain 3-C-1.</title>
        <authorList>
            <person name="Lai Q."/>
            <person name="Wang L."/>
            <person name="Wang W."/>
            <person name="Shao Z."/>
        </authorList>
    </citation>
    <scope>NUCLEOTIDE SEQUENCE [LARGE SCALE GENOMIC DNA]</scope>
    <source>
        <strain evidence="3 4">3-C-1</strain>
    </source>
</reference>
<dbReference type="AlphaFoldDB" id="K2J0S9"/>
<feature type="signal peptide" evidence="2">
    <location>
        <begin position="1"/>
        <end position="25"/>
    </location>
</feature>
<comment type="caution">
    <text evidence="3">The sequence shown here is derived from an EMBL/GenBank/DDBJ whole genome shotgun (WGS) entry which is preliminary data.</text>
</comment>
<dbReference type="EMBL" id="AMRI01000029">
    <property type="protein sequence ID" value="EKE68643.1"/>
    <property type="molecule type" value="Genomic_DNA"/>
</dbReference>
<dbReference type="STRING" id="745411.B3C1_16481"/>
<evidence type="ECO:0000313" key="3">
    <source>
        <dbReference type="EMBL" id="EKE68643.1"/>
    </source>
</evidence>
<name>K2J0S9_9GAMM</name>
<keyword evidence="4" id="KW-1185">Reference proteome</keyword>
<protein>
    <recommendedName>
        <fullName evidence="5">Lipoprotein</fullName>
    </recommendedName>
</protein>
<evidence type="ECO:0000256" key="1">
    <source>
        <dbReference type="SAM" id="Coils"/>
    </source>
</evidence>
<dbReference type="OrthoDB" id="10020129at2"/>
<keyword evidence="2" id="KW-0732">Signal</keyword>